<dbReference type="AlphaFoldDB" id="A0AA49FML1"/>
<reference evidence="1" key="1">
    <citation type="journal article" date="2023" name="Nat. Microbiol.">
        <title>Enrichment and characterization of a nitric oxide-reducing microbial community in a continuous bioreactor.</title>
        <authorList>
            <person name="Garrido-Amador P."/>
            <person name="Stortenbeker N."/>
            <person name="Wessels H.J.C.T."/>
            <person name="Speth D.R."/>
            <person name="Garcia-Heredia I."/>
            <person name="Kartal B."/>
        </authorList>
    </citation>
    <scope>NUCLEOTIDE SEQUENCE</scope>
    <source>
        <strain evidence="1">MAG1</strain>
    </source>
</reference>
<gene>
    <name evidence="1" type="ORF">OHM77_01465</name>
</gene>
<dbReference type="EMBL" id="CP107246">
    <property type="protein sequence ID" value="WIM05987.1"/>
    <property type="molecule type" value="Genomic_DNA"/>
</dbReference>
<dbReference type="KEGG" id="npv:OHM77_01465"/>
<name>A0AA49FML1_9PROT</name>
<sequence length="127" mass="14957">MPPGDNFDQRLLRLEVRRFVSQCHAQEPLIVRSDTLRDVARWANIFVPYQVAEEYEVRDALERIQDLAETRSKEIILGQIEDCLKAEPEVRASRIRQMTDDWTNLSGPLRHLRVWAQKMLEAKERQG</sequence>
<proteinExistence type="predicted"/>
<accession>A0AA49FML1</accession>
<dbReference type="Proteomes" id="UP001234916">
    <property type="component" value="Chromosome"/>
</dbReference>
<organism evidence="1">
    <name type="scientific">Candidatus Nitricoxidivorans perseverans</name>
    <dbReference type="NCBI Taxonomy" id="2975601"/>
    <lineage>
        <taxon>Bacteria</taxon>
        <taxon>Pseudomonadati</taxon>
        <taxon>Pseudomonadota</taxon>
        <taxon>Betaproteobacteria</taxon>
        <taxon>Nitrosomonadales</taxon>
        <taxon>Sterolibacteriaceae</taxon>
        <taxon>Candidatus Nitricoxidivorans</taxon>
    </lineage>
</organism>
<evidence type="ECO:0000313" key="1">
    <source>
        <dbReference type="EMBL" id="WIM05987.1"/>
    </source>
</evidence>
<protein>
    <submittedName>
        <fullName evidence="1">Uncharacterized protein</fullName>
    </submittedName>
</protein>